<dbReference type="RefSeq" id="XP_005101232.1">
    <property type="nucleotide sequence ID" value="XM_005101175.2"/>
</dbReference>
<gene>
    <name evidence="5 6 7 8 9 10" type="primary">LOC101863444</name>
</gene>
<keyword evidence="4" id="KW-1185">Reference proteome</keyword>
<keyword evidence="2" id="KW-0808">Transferase</keyword>
<evidence type="ECO:0000259" key="3">
    <source>
        <dbReference type="Pfam" id="PF00685"/>
    </source>
</evidence>
<dbReference type="InterPro" id="IPR027417">
    <property type="entry name" value="P-loop_NTPase"/>
</dbReference>
<evidence type="ECO:0000256" key="1">
    <source>
        <dbReference type="ARBA" id="ARBA00005771"/>
    </source>
</evidence>
<dbReference type="RefSeq" id="XP_035826380.1">
    <property type="nucleotide sequence ID" value="XM_035970487.1"/>
</dbReference>
<dbReference type="PANTHER" id="PTHR11783">
    <property type="entry name" value="SULFOTRANSFERASE SULT"/>
    <property type="match status" value="1"/>
</dbReference>
<evidence type="ECO:0000313" key="5">
    <source>
        <dbReference type="RefSeq" id="XP_005101232.1"/>
    </source>
</evidence>
<reference evidence="5 6" key="1">
    <citation type="submission" date="2025-05" db="UniProtKB">
        <authorList>
            <consortium name="RefSeq"/>
        </authorList>
    </citation>
    <scope>IDENTIFICATION</scope>
</reference>
<dbReference type="RefSeq" id="XP_012939568.1">
    <property type="nucleotide sequence ID" value="XM_013084114.2"/>
</dbReference>
<sequence length="294" mass="34258">MSLKQIPDGSGNTLTVLEYEGRLYPDFDLKAIKGALTFEARPDDVVVCAYPKSGTHWVWEMVRLLLAGTTDVPVVEKDDGMIEFILPEELEKLPSPRALNIHYPFEFLSKSFFTNRSKFVYISRDPRDVAVSYFHHHRKLVQYYKYKGQWQDYLPLFLEGNVDYESWFSYTKSWEEGIAQNLDQPIYVTSYEAMHEDTLGQLRKMAQFLGTRHDDEFLQQVIDKCSFDNMRATKGKNEVFEGSNSPIMYRKGKVGDWKNNFTVAQSERFNEIFEKQMAGTKAHTLYSQLNKRTA</sequence>
<name>A0ABM1VVE0_APLCA</name>
<evidence type="ECO:0000256" key="2">
    <source>
        <dbReference type="ARBA" id="ARBA00022679"/>
    </source>
</evidence>
<dbReference type="Pfam" id="PF00685">
    <property type="entry name" value="Sulfotransfer_1"/>
    <property type="match status" value="1"/>
</dbReference>
<dbReference type="SUPFAM" id="SSF52540">
    <property type="entry name" value="P-loop containing nucleoside triphosphate hydrolases"/>
    <property type="match status" value="1"/>
</dbReference>
<evidence type="ECO:0000313" key="6">
    <source>
        <dbReference type="RefSeq" id="XP_005101233.1"/>
    </source>
</evidence>
<dbReference type="RefSeq" id="XP_035826381.1">
    <property type="nucleotide sequence ID" value="XM_035970488.1"/>
</dbReference>
<protein>
    <submittedName>
        <fullName evidence="5 6">Sulfotransferase family cytosolic 1B member 1</fullName>
    </submittedName>
</protein>
<dbReference type="GeneID" id="101863444"/>
<dbReference type="Proteomes" id="UP000694888">
    <property type="component" value="Unplaced"/>
</dbReference>
<comment type="similarity">
    <text evidence="1">Belongs to the sulfotransferase 1 family.</text>
</comment>
<dbReference type="RefSeq" id="XP_035826382.1">
    <property type="nucleotide sequence ID" value="XM_035970489.1"/>
</dbReference>
<dbReference type="Gene3D" id="3.40.50.300">
    <property type="entry name" value="P-loop containing nucleotide triphosphate hydrolases"/>
    <property type="match status" value="1"/>
</dbReference>
<feature type="domain" description="Sulfotransferase" evidence="3">
    <location>
        <begin position="42"/>
        <end position="280"/>
    </location>
</feature>
<evidence type="ECO:0000313" key="8">
    <source>
        <dbReference type="RefSeq" id="XP_035826380.1"/>
    </source>
</evidence>
<dbReference type="RefSeq" id="XP_005101233.1">
    <property type="nucleotide sequence ID" value="XM_005101176.3"/>
</dbReference>
<organism evidence="4 10">
    <name type="scientific">Aplysia californica</name>
    <name type="common">California sea hare</name>
    <dbReference type="NCBI Taxonomy" id="6500"/>
    <lineage>
        <taxon>Eukaryota</taxon>
        <taxon>Metazoa</taxon>
        <taxon>Spiralia</taxon>
        <taxon>Lophotrochozoa</taxon>
        <taxon>Mollusca</taxon>
        <taxon>Gastropoda</taxon>
        <taxon>Heterobranchia</taxon>
        <taxon>Euthyneura</taxon>
        <taxon>Tectipleura</taxon>
        <taxon>Aplysiida</taxon>
        <taxon>Aplysioidea</taxon>
        <taxon>Aplysiidae</taxon>
        <taxon>Aplysia</taxon>
    </lineage>
</organism>
<dbReference type="InterPro" id="IPR000863">
    <property type="entry name" value="Sulfotransferase_dom"/>
</dbReference>
<evidence type="ECO:0000313" key="9">
    <source>
        <dbReference type="RefSeq" id="XP_035826381.1"/>
    </source>
</evidence>
<accession>A0ABM1VVE0</accession>
<evidence type="ECO:0000313" key="10">
    <source>
        <dbReference type="RefSeq" id="XP_035826382.1"/>
    </source>
</evidence>
<evidence type="ECO:0000313" key="7">
    <source>
        <dbReference type="RefSeq" id="XP_012939568.1"/>
    </source>
</evidence>
<proteinExistence type="inferred from homology"/>
<evidence type="ECO:0000313" key="4">
    <source>
        <dbReference type="Proteomes" id="UP000694888"/>
    </source>
</evidence>